<dbReference type="GO" id="GO:0009279">
    <property type="term" value="C:cell outer membrane"/>
    <property type="evidence" value="ECO:0007669"/>
    <property type="project" value="UniProtKB-SubCell"/>
</dbReference>
<dbReference type="AlphaFoldDB" id="A0A2H1E8R4"/>
<comment type="similarity">
    <text evidence="10 11">Belongs to the TonB-dependent receptor family.</text>
</comment>
<keyword evidence="3 10" id="KW-1134">Transmembrane beta strand</keyword>
<keyword evidence="2 10" id="KW-0813">Transport</keyword>
<dbReference type="Gene3D" id="2.40.170.20">
    <property type="entry name" value="TonB-dependent receptor, beta-barrel domain"/>
    <property type="match status" value="1"/>
</dbReference>
<feature type="domain" description="TonB-dependent receptor plug" evidence="14">
    <location>
        <begin position="49"/>
        <end position="151"/>
    </location>
</feature>
<sequence length="685" mass="77221">MFLNKQLFYVFGLITTVAFAQGVEEEVVQDNQLEEVVVTATRTKRRLGAVPMPVTLVSKKQLQQSGTVRLRDILLEQTGIVMVSDFGNSEGVQIQGVAADYTLILIDGVPIVGRAAGNIDLRRLTVNNIKQIEIVKGPSSSLYGSEAIGGVINIITEQPKANQFKGNLQLFTRGGAKNELDINTNVITKSEKFGVVAGVNLNSSNGFDLSPETKQAKTMHPHQNFTGNLQLSYDFSDKMKTIVSSRLYEQEQHVFSVKNSETDWNIDTRISYAFSAEWSMDYTLYATRFKTEGFFDGKKSIFDRGLLRPEIRTRFTVGKGDLIAGIGANFDELERSEFEGKKKYEAQYIFGQYDVDLVKKMNIVLGARFDSHNKYKSAFSPKLSINYELNDNFSIKSSVGYGFKAPDFRQLYFNFRNSSVGYIVLGTQTLHDVYVGVSGVENIEKELKPENSVGYNLGFQLKPVSKLKIGINLFRNDIKDLIETFDTGLKPADLGLSDGTRTFSYKNIASVYTQGVELDLNYKISNNLRILAGYQFLDTGDKQEEKLIEEDGLFVKDANGVSFKVEKEAYFGLVNRSRHTANVKLFYENFDQDLRANLRAIYRSKYAVIDTNDSQGIIDDYDNFVSENIQVNMAVEKTFFNLMSVQIGVDNLLDERGEENKVNFKNNDNVLRLGRSYYGRVTFKI</sequence>
<evidence type="ECO:0000259" key="13">
    <source>
        <dbReference type="Pfam" id="PF00593"/>
    </source>
</evidence>
<evidence type="ECO:0000259" key="14">
    <source>
        <dbReference type="Pfam" id="PF07715"/>
    </source>
</evidence>
<evidence type="ECO:0000256" key="11">
    <source>
        <dbReference type="RuleBase" id="RU003357"/>
    </source>
</evidence>
<evidence type="ECO:0000256" key="6">
    <source>
        <dbReference type="ARBA" id="ARBA00023077"/>
    </source>
</evidence>
<evidence type="ECO:0000313" key="15">
    <source>
        <dbReference type="EMBL" id="SFZ81838.1"/>
    </source>
</evidence>
<evidence type="ECO:0000256" key="1">
    <source>
        <dbReference type="ARBA" id="ARBA00004571"/>
    </source>
</evidence>
<dbReference type="EMBL" id="LT634361">
    <property type="protein sequence ID" value="SFZ81838.1"/>
    <property type="molecule type" value="Genomic_DNA"/>
</dbReference>
<name>A0A2H1E8R4_9FLAO</name>
<protein>
    <submittedName>
        <fullName evidence="15">TonB-dependent outer membrane receptor involved in hemin utilization, HmuR-family</fullName>
    </submittedName>
</protein>
<evidence type="ECO:0000256" key="5">
    <source>
        <dbReference type="ARBA" id="ARBA00022729"/>
    </source>
</evidence>
<evidence type="ECO:0000313" key="16">
    <source>
        <dbReference type="Proteomes" id="UP000231564"/>
    </source>
</evidence>
<dbReference type="Pfam" id="PF07715">
    <property type="entry name" value="Plug"/>
    <property type="match status" value="1"/>
</dbReference>
<dbReference type="OrthoDB" id="9764669at2"/>
<dbReference type="STRING" id="1349785.GCA_000509405_01482"/>
<dbReference type="GO" id="GO:0044718">
    <property type="term" value="P:siderophore transmembrane transport"/>
    <property type="evidence" value="ECO:0007669"/>
    <property type="project" value="TreeGrafter"/>
</dbReference>
<dbReference type="RefSeq" id="WP_100211071.1">
    <property type="nucleotide sequence ID" value="NZ_CP138495.1"/>
</dbReference>
<keyword evidence="9 10" id="KW-0998">Cell outer membrane</keyword>
<comment type="subcellular location">
    <subcellularLocation>
        <location evidence="1 10">Cell outer membrane</location>
        <topology evidence="1 10">Multi-pass membrane protein</topology>
    </subcellularLocation>
</comment>
<dbReference type="SUPFAM" id="SSF56935">
    <property type="entry name" value="Porins"/>
    <property type="match status" value="1"/>
</dbReference>
<keyword evidence="7 10" id="KW-0472">Membrane</keyword>
<dbReference type="GeneID" id="47722851"/>
<keyword evidence="4 10" id="KW-0812">Transmembrane</keyword>
<keyword evidence="8 15" id="KW-0675">Receptor</keyword>
<evidence type="ECO:0000256" key="10">
    <source>
        <dbReference type="PROSITE-ProRule" id="PRU01360"/>
    </source>
</evidence>
<accession>A0A2H1E8R4</accession>
<dbReference type="InterPro" id="IPR039426">
    <property type="entry name" value="TonB-dep_rcpt-like"/>
</dbReference>
<dbReference type="GO" id="GO:0015344">
    <property type="term" value="F:siderophore uptake transmembrane transporter activity"/>
    <property type="evidence" value="ECO:0007669"/>
    <property type="project" value="TreeGrafter"/>
</dbReference>
<evidence type="ECO:0000256" key="9">
    <source>
        <dbReference type="ARBA" id="ARBA00023237"/>
    </source>
</evidence>
<evidence type="ECO:0000256" key="12">
    <source>
        <dbReference type="SAM" id="SignalP"/>
    </source>
</evidence>
<dbReference type="Gene3D" id="2.170.130.10">
    <property type="entry name" value="TonB-dependent receptor, plug domain"/>
    <property type="match status" value="1"/>
</dbReference>
<evidence type="ECO:0000256" key="4">
    <source>
        <dbReference type="ARBA" id="ARBA00022692"/>
    </source>
</evidence>
<dbReference type="PANTHER" id="PTHR30069">
    <property type="entry name" value="TONB-DEPENDENT OUTER MEMBRANE RECEPTOR"/>
    <property type="match status" value="1"/>
</dbReference>
<proteinExistence type="inferred from homology"/>
<dbReference type="KEGG" id="tmar:MARIT_1312"/>
<dbReference type="InterPro" id="IPR012910">
    <property type="entry name" value="Plug_dom"/>
</dbReference>
<dbReference type="PANTHER" id="PTHR30069:SF29">
    <property type="entry name" value="HEMOGLOBIN AND HEMOGLOBIN-HAPTOGLOBIN-BINDING PROTEIN 1-RELATED"/>
    <property type="match status" value="1"/>
</dbReference>
<keyword evidence="6 11" id="KW-0798">TonB box</keyword>
<dbReference type="CDD" id="cd01347">
    <property type="entry name" value="ligand_gated_channel"/>
    <property type="match status" value="1"/>
</dbReference>
<feature type="domain" description="TonB-dependent receptor-like beta-barrel" evidence="13">
    <location>
        <begin position="219"/>
        <end position="652"/>
    </location>
</feature>
<evidence type="ECO:0000256" key="2">
    <source>
        <dbReference type="ARBA" id="ARBA00022448"/>
    </source>
</evidence>
<dbReference type="PROSITE" id="PS52016">
    <property type="entry name" value="TONB_DEPENDENT_REC_3"/>
    <property type="match status" value="1"/>
</dbReference>
<keyword evidence="16" id="KW-1185">Reference proteome</keyword>
<reference evidence="15 16" key="1">
    <citation type="submission" date="2016-11" db="EMBL/GenBank/DDBJ databases">
        <authorList>
            <person name="Jaros S."/>
            <person name="Januszkiewicz K."/>
            <person name="Wedrychowicz H."/>
        </authorList>
    </citation>
    <scope>NUCLEOTIDE SEQUENCE [LARGE SCALE GENOMIC DNA]</scope>
    <source>
        <strain evidence="15">NCIMB 2154T</strain>
    </source>
</reference>
<dbReference type="Pfam" id="PF00593">
    <property type="entry name" value="TonB_dep_Rec_b-barrel"/>
    <property type="match status" value="1"/>
</dbReference>
<dbReference type="InterPro" id="IPR000531">
    <property type="entry name" value="Beta-barrel_TonB"/>
</dbReference>
<gene>
    <name evidence="15" type="ORF">MARIT_1312</name>
</gene>
<evidence type="ECO:0000256" key="7">
    <source>
        <dbReference type="ARBA" id="ARBA00023136"/>
    </source>
</evidence>
<feature type="chain" id="PRO_5013628256" evidence="12">
    <location>
        <begin position="21"/>
        <end position="685"/>
    </location>
</feature>
<dbReference type="Proteomes" id="UP000231564">
    <property type="component" value="Chromosome MARIT"/>
</dbReference>
<organism evidence="15 16">
    <name type="scientific">Tenacibaculum maritimum NCIMB 2154</name>
    <dbReference type="NCBI Taxonomy" id="1349785"/>
    <lineage>
        <taxon>Bacteria</taxon>
        <taxon>Pseudomonadati</taxon>
        <taxon>Bacteroidota</taxon>
        <taxon>Flavobacteriia</taxon>
        <taxon>Flavobacteriales</taxon>
        <taxon>Flavobacteriaceae</taxon>
        <taxon>Tenacibaculum</taxon>
    </lineage>
</organism>
<evidence type="ECO:0000256" key="8">
    <source>
        <dbReference type="ARBA" id="ARBA00023170"/>
    </source>
</evidence>
<keyword evidence="5 12" id="KW-0732">Signal</keyword>
<dbReference type="InterPro" id="IPR036942">
    <property type="entry name" value="Beta-barrel_TonB_sf"/>
</dbReference>
<dbReference type="InterPro" id="IPR037066">
    <property type="entry name" value="Plug_dom_sf"/>
</dbReference>
<feature type="signal peptide" evidence="12">
    <location>
        <begin position="1"/>
        <end position="20"/>
    </location>
</feature>
<evidence type="ECO:0000256" key="3">
    <source>
        <dbReference type="ARBA" id="ARBA00022452"/>
    </source>
</evidence>